<name>A0A4Q8LU80_9GAMM</name>
<evidence type="ECO:0000313" key="2">
    <source>
        <dbReference type="EMBL" id="TAA34698.1"/>
    </source>
</evidence>
<evidence type="ECO:0000313" key="3">
    <source>
        <dbReference type="Proteomes" id="UP000292087"/>
    </source>
</evidence>
<keyword evidence="1" id="KW-0472">Membrane</keyword>
<protein>
    <submittedName>
        <fullName evidence="2">Uncharacterized protein</fullName>
    </submittedName>
</protein>
<proteinExistence type="predicted"/>
<accession>A0A4Q8LU80</accession>
<reference evidence="2 3" key="1">
    <citation type="submission" date="2019-02" db="EMBL/GenBank/DDBJ databases">
        <title>WGS of Pseudoxanthomonas species novum from clinical isolates.</title>
        <authorList>
            <person name="Bernier A.-M."/>
            <person name="Bernard K."/>
            <person name="Vachon A."/>
        </authorList>
    </citation>
    <scope>NUCLEOTIDE SEQUENCE [LARGE SCALE GENOMIC DNA]</scope>
    <source>
        <strain evidence="2 3">NML140781</strain>
    </source>
</reference>
<dbReference type="Proteomes" id="UP000292087">
    <property type="component" value="Unassembled WGS sequence"/>
</dbReference>
<dbReference type="AlphaFoldDB" id="A0A4Q8LU80"/>
<feature type="transmembrane region" description="Helical" evidence="1">
    <location>
        <begin position="55"/>
        <end position="74"/>
    </location>
</feature>
<organism evidence="2 3">
    <name type="scientific">Pseudoxanthomonas winnipegensis</name>
    <dbReference type="NCBI Taxonomy" id="2480810"/>
    <lineage>
        <taxon>Bacteria</taxon>
        <taxon>Pseudomonadati</taxon>
        <taxon>Pseudomonadota</taxon>
        <taxon>Gammaproteobacteria</taxon>
        <taxon>Lysobacterales</taxon>
        <taxon>Lysobacteraceae</taxon>
        <taxon>Pseudoxanthomonas</taxon>
    </lineage>
</organism>
<comment type="caution">
    <text evidence="2">The sequence shown here is derived from an EMBL/GenBank/DDBJ whole genome shotgun (WGS) entry which is preliminary data.</text>
</comment>
<keyword evidence="1" id="KW-1133">Transmembrane helix</keyword>
<gene>
    <name evidence="2" type="ORF">EA656_13430</name>
</gene>
<feature type="transmembrane region" description="Helical" evidence="1">
    <location>
        <begin position="14"/>
        <end position="35"/>
    </location>
</feature>
<keyword evidence="1" id="KW-0812">Transmembrane</keyword>
<dbReference type="RefSeq" id="WP_130524078.1">
    <property type="nucleotide sequence ID" value="NZ_SHLZ01000002.1"/>
</dbReference>
<sequence length="83" mass="9187">MRERAYRWRLLRRALFWTLTAIAASVVALFLWAAAPLALTLARGGRGELWFLGDGGLVLAAALAYLIAAALFVVRDRTRKRSG</sequence>
<dbReference type="EMBL" id="SHMF01000003">
    <property type="protein sequence ID" value="TAA34698.1"/>
    <property type="molecule type" value="Genomic_DNA"/>
</dbReference>
<evidence type="ECO:0000256" key="1">
    <source>
        <dbReference type="SAM" id="Phobius"/>
    </source>
</evidence>